<comment type="caution">
    <text evidence="1">The sequence shown here is derived from an EMBL/GenBank/DDBJ whole genome shotgun (WGS) entry which is preliminary data.</text>
</comment>
<dbReference type="InterPro" id="IPR037481">
    <property type="entry name" value="LacX"/>
</dbReference>
<name>A0ABS8FV63_9FIRM</name>
<protein>
    <submittedName>
        <fullName evidence="1">Aldose 1-epimerase family protein</fullName>
    </submittedName>
</protein>
<reference evidence="1 2" key="1">
    <citation type="submission" date="2021-10" db="EMBL/GenBank/DDBJ databases">
        <title>Anaerobic single-cell dispensing facilitates the cultivation of human gut bacteria.</title>
        <authorList>
            <person name="Afrizal A."/>
        </authorList>
    </citation>
    <scope>NUCLEOTIDE SEQUENCE [LARGE SCALE GENOMIC DNA]</scope>
    <source>
        <strain evidence="1 2">CLA-AA-H200</strain>
    </source>
</reference>
<dbReference type="Proteomes" id="UP001198151">
    <property type="component" value="Unassembled WGS sequence"/>
</dbReference>
<dbReference type="RefSeq" id="WP_227707081.1">
    <property type="nucleotide sequence ID" value="NZ_JAJEQX010000007.1"/>
</dbReference>
<sequence length="289" mass="32916">MKLENDRLFVEIAEAGAEVTRIYDRNRGADLLWEADPKYWKRHSPVLFPNVGKTYRNTVLIDGTQYPTSQHGFARDSRFTCVCETEKKVSFLLSSSEETREVYPYSFELVVTYTLEEACLNVEWEVHNTGSSDMYFTIGGHPAFRFAEQEEKKSDYMLKFPGKESLEYILLNPAEGAADTSRTYTLALDNGTCPLTEEMFEKDALIFDGGQIEEVWICRKDGTPYVGMRCPGFPNFGIWSVKDAPFVCLEPWMGRCDDVGFDRELSEKPNVVRTAPGEVFRKGYTVIAG</sequence>
<dbReference type="SUPFAM" id="SSF74650">
    <property type="entry name" value="Galactose mutarotase-like"/>
    <property type="match status" value="1"/>
</dbReference>
<organism evidence="1 2">
    <name type="scientific">Ruminococcus turbiniformis</name>
    <dbReference type="NCBI Taxonomy" id="2881258"/>
    <lineage>
        <taxon>Bacteria</taxon>
        <taxon>Bacillati</taxon>
        <taxon>Bacillota</taxon>
        <taxon>Clostridia</taxon>
        <taxon>Eubacteriales</taxon>
        <taxon>Oscillospiraceae</taxon>
        <taxon>Ruminococcus</taxon>
    </lineage>
</organism>
<dbReference type="InterPro" id="IPR008183">
    <property type="entry name" value="Aldose_1/G6P_1-epimerase"/>
</dbReference>
<dbReference type="InterPro" id="IPR011013">
    <property type="entry name" value="Gal_mutarotase_sf_dom"/>
</dbReference>
<dbReference type="Gene3D" id="2.70.98.10">
    <property type="match status" value="1"/>
</dbReference>
<dbReference type="InterPro" id="IPR014718">
    <property type="entry name" value="GH-type_carb-bd"/>
</dbReference>
<dbReference type="Pfam" id="PF01263">
    <property type="entry name" value="Aldose_epim"/>
    <property type="match status" value="1"/>
</dbReference>
<proteinExistence type="predicted"/>
<accession>A0ABS8FV63</accession>
<gene>
    <name evidence="1" type="ORF">LKD70_05740</name>
</gene>
<dbReference type="PANTHER" id="PTHR11122">
    <property type="entry name" value="APOSPORY-ASSOCIATED PROTEIN C-RELATED"/>
    <property type="match status" value="1"/>
</dbReference>
<dbReference type="CDD" id="cd09024">
    <property type="entry name" value="Aldose_epim_lacX"/>
    <property type="match status" value="1"/>
</dbReference>
<evidence type="ECO:0000313" key="1">
    <source>
        <dbReference type="EMBL" id="MCC2253941.1"/>
    </source>
</evidence>
<dbReference type="PANTHER" id="PTHR11122:SF13">
    <property type="entry name" value="GLUCOSE-6-PHOSPHATE 1-EPIMERASE"/>
    <property type="match status" value="1"/>
</dbReference>
<dbReference type="EMBL" id="JAJEQX010000007">
    <property type="protein sequence ID" value="MCC2253941.1"/>
    <property type="molecule type" value="Genomic_DNA"/>
</dbReference>
<evidence type="ECO:0000313" key="2">
    <source>
        <dbReference type="Proteomes" id="UP001198151"/>
    </source>
</evidence>
<keyword evidence="2" id="KW-1185">Reference proteome</keyword>